<protein>
    <recommendedName>
        <fullName evidence="9">Type II secretion system protein GspG C-terminal domain-containing protein</fullName>
    </recommendedName>
</protein>
<sequence>MFNYKKSGKFGFTLIELLVVIAIIGILASVVLASLNSARKKSRDARRLADIKQIQVALELYFDANANEYPDATSDLDPTYIAVVPTDPNGGAYGYDNLTNASAACAVATGVCTSYVLKAVLEDDNPALDNDIDGTVGSASCGANPEVTPDWWYCVQP</sequence>
<dbReference type="GO" id="GO:0015628">
    <property type="term" value="P:protein secretion by the type II secretion system"/>
    <property type="evidence" value="ECO:0007669"/>
    <property type="project" value="InterPro"/>
</dbReference>
<evidence type="ECO:0008006" key="9">
    <source>
        <dbReference type="Google" id="ProtNLM"/>
    </source>
</evidence>
<proteinExistence type="predicted"/>
<reference evidence="7 8" key="1">
    <citation type="journal article" date="2016" name="Nat. Commun.">
        <title>Thousands of microbial genomes shed light on interconnected biogeochemical processes in an aquifer system.</title>
        <authorList>
            <person name="Anantharaman K."/>
            <person name="Brown C.T."/>
            <person name="Hug L.A."/>
            <person name="Sharon I."/>
            <person name="Castelle C.J."/>
            <person name="Probst A.J."/>
            <person name="Thomas B.C."/>
            <person name="Singh A."/>
            <person name="Wilkins M.J."/>
            <person name="Karaoz U."/>
            <person name="Brodie E.L."/>
            <person name="Williams K.H."/>
            <person name="Hubbard S.S."/>
            <person name="Banfield J.F."/>
        </authorList>
    </citation>
    <scope>NUCLEOTIDE SEQUENCE [LARGE SCALE GENOMIC DNA]</scope>
</reference>
<dbReference type="Gene3D" id="3.30.700.10">
    <property type="entry name" value="Glycoprotein, Type 4 Pilin"/>
    <property type="match status" value="1"/>
</dbReference>
<evidence type="ECO:0000256" key="5">
    <source>
        <dbReference type="ARBA" id="ARBA00023136"/>
    </source>
</evidence>
<dbReference type="PANTHER" id="PTHR30093:SF44">
    <property type="entry name" value="TYPE II SECRETION SYSTEM CORE PROTEIN G"/>
    <property type="match status" value="1"/>
</dbReference>
<evidence type="ECO:0000256" key="1">
    <source>
        <dbReference type="ARBA" id="ARBA00004167"/>
    </source>
</evidence>
<dbReference type="SUPFAM" id="SSF54523">
    <property type="entry name" value="Pili subunits"/>
    <property type="match status" value="1"/>
</dbReference>
<dbReference type="InterPro" id="IPR012902">
    <property type="entry name" value="N_methyl_site"/>
</dbReference>
<evidence type="ECO:0000256" key="6">
    <source>
        <dbReference type="SAM" id="Phobius"/>
    </source>
</evidence>
<feature type="transmembrane region" description="Helical" evidence="6">
    <location>
        <begin position="12"/>
        <end position="38"/>
    </location>
</feature>
<dbReference type="EMBL" id="MFHD01000024">
    <property type="protein sequence ID" value="OGF61952.1"/>
    <property type="molecule type" value="Genomic_DNA"/>
</dbReference>
<comment type="subcellular location">
    <subcellularLocation>
        <location evidence="1">Membrane</location>
        <topology evidence="1">Single-pass membrane protein</topology>
    </subcellularLocation>
</comment>
<evidence type="ECO:0000256" key="3">
    <source>
        <dbReference type="ARBA" id="ARBA00022692"/>
    </source>
</evidence>
<name>A0A1F5VET2_9BACT</name>
<keyword evidence="3 6" id="KW-0812">Transmembrane</keyword>
<dbReference type="InterPro" id="IPR045584">
    <property type="entry name" value="Pilin-like"/>
</dbReference>
<gene>
    <name evidence="7" type="ORF">A2834_00545</name>
</gene>
<dbReference type="AlphaFoldDB" id="A0A1F5VET2"/>
<dbReference type="PRINTS" id="PR00813">
    <property type="entry name" value="BCTERIALGSPG"/>
</dbReference>
<keyword evidence="2" id="KW-0488">Methylation</keyword>
<keyword evidence="4 6" id="KW-1133">Transmembrane helix</keyword>
<keyword evidence="5 6" id="KW-0472">Membrane</keyword>
<evidence type="ECO:0000256" key="2">
    <source>
        <dbReference type="ARBA" id="ARBA00022481"/>
    </source>
</evidence>
<dbReference type="GO" id="GO:0015627">
    <property type="term" value="C:type II protein secretion system complex"/>
    <property type="evidence" value="ECO:0007669"/>
    <property type="project" value="InterPro"/>
</dbReference>
<organism evidence="7 8">
    <name type="scientific">Candidatus Giovannonibacteria bacterium RIFCSPHIGHO2_01_FULL_45_23</name>
    <dbReference type="NCBI Taxonomy" id="1798325"/>
    <lineage>
        <taxon>Bacteria</taxon>
        <taxon>Candidatus Giovannoniibacteriota</taxon>
    </lineage>
</organism>
<evidence type="ECO:0000313" key="8">
    <source>
        <dbReference type="Proteomes" id="UP000179251"/>
    </source>
</evidence>
<evidence type="ECO:0000256" key="4">
    <source>
        <dbReference type="ARBA" id="ARBA00022989"/>
    </source>
</evidence>
<dbReference type="STRING" id="1798325.A2834_00545"/>
<dbReference type="InterPro" id="IPR000983">
    <property type="entry name" value="Bac_GSPG_pilin"/>
</dbReference>
<dbReference type="GO" id="GO:0016020">
    <property type="term" value="C:membrane"/>
    <property type="evidence" value="ECO:0007669"/>
    <property type="project" value="UniProtKB-SubCell"/>
</dbReference>
<dbReference type="Proteomes" id="UP000179251">
    <property type="component" value="Unassembled WGS sequence"/>
</dbReference>
<evidence type="ECO:0000313" key="7">
    <source>
        <dbReference type="EMBL" id="OGF61952.1"/>
    </source>
</evidence>
<dbReference type="Pfam" id="PF07963">
    <property type="entry name" value="N_methyl"/>
    <property type="match status" value="1"/>
</dbReference>
<comment type="caution">
    <text evidence="7">The sequence shown here is derived from an EMBL/GenBank/DDBJ whole genome shotgun (WGS) entry which is preliminary data.</text>
</comment>
<dbReference type="PANTHER" id="PTHR30093">
    <property type="entry name" value="GENERAL SECRETION PATHWAY PROTEIN G"/>
    <property type="match status" value="1"/>
</dbReference>
<dbReference type="NCBIfam" id="TIGR02532">
    <property type="entry name" value="IV_pilin_GFxxxE"/>
    <property type="match status" value="1"/>
</dbReference>
<accession>A0A1F5VET2</accession>